<dbReference type="AlphaFoldDB" id="A0A6J1QJG9"/>
<keyword evidence="4" id="KW-1185">Reference proteome</keyword>
<feature type="region of interest" description="Disordered" evidence="2">
    <location>
        <begin position="243"/>
        <end position="308"/>
    </location>
</feature>
<feature type="compositionally biased region" description="Polar residues" evidence="2">
    <location>
        <begin position="246"/>
        <end position="256"/>
    </location>
</feature>
<sequence length="308" mass="34569">MGIDGMRVGGGRCPPLLVGGLLLACLMLVCSWWTLSSENLELIRQIDDLNEQLKISAEERDQCVTLRGNLEQRFKHTEDELASLHVRLEQQMDFKKRNEELEDSVTMCKSELDSLNKLDATKTATLETLRLEKATINTQLDAKRDENKKLQEEVDRLKGEVDKIKLSCNSPPEKKETPNLQPPTTVVINKSQLHPVPESAVRISVAGQRGLKFHGIPILPTDPPGAVRHTPRFSVTMLKKVETESKANGPSNNTAEQDIPVANDLDDPENRARDNNGDDIQSTEETMLLPDNYEEEDKTQDATNKRIL</sequence>
<protein>
    <submittedName>
        <fullName evidence="5">Uncharacterized protein LOC112461532 isoform X1</fullName>
    </submittedName>
</protein>
<keyword evidence="1" id="KW-0175">Coiled coil</keyword>
<keyword evidence="3" id="KW-0812">Transmembrane</keyword>
<feature type="compositionally biased region" description="Basic and acidic residues" evidence="2">
    <location>
        <begin position="299"/>
        <end position="308"/>
    </location>
</feature>
<dbReference type="GeneID" id="112461532"/>
<evidence type="ECO:0000256" key="1">
    <source>
        <dbReference type="SAM" id="Coils"/>
    </source>
</evidence>
<evidence type="ECO:0000313" key="4">
    <source>
        <dbReference type="Proteomes" id="UP000504618"/>
    </source>
</evidence>
<keyword evidence="3" id="KW-0472">Membrane</keyword>
<proteinExistence type="predicted"/>
<gene>
    <name evidence="5" type="primary">LOC112461532</name>
</gene>
<dbReference type="OrthoDB" id="10072022at2759"/>
<feature type="transmembrane region" description="Helical" evidence="3">
    <location>
        <begin position="16"/>
        <end position="35"/>
    </location>
</feature>
<evidence type="ECO:0000313" key="5">
    <source>
        <dbReference type="RefSeq" id="XP_024882569.1"/>
    </source>
</evidence>
<keyword evidence="3" id="KW-1133">Transmembrane helix</keyword>
<name>A0A6J1QJG9_9HYME</name>
<dbReference type="Proteomes" id="UP000504618">
    <property type="component" value="Unplaced"/>
</dbReference>
<evidence type="ECO:0000256" key="3">
    <source>
        <dbReference type="SAM" id="Phobius"/>
    </source>
</evidence>
<accession>A0A6J1QJG9</accession>
<dbReference type="RefSeq" id="XP_024882569.1">
    <property type="nucleotide sequence ID" value="XM_025026801.1"/>
</dbReference>
<organism evidence="4 5">
    <name type="scientific">Temnothorax curvispinosus</name>
    <dbReference type="NCBI Taxonomy" id="300111"/>
    <lineage>
        <taxon>Eukaryota</taxon>
        <taxon>Metazoa</taxon>
        <taxon>Ecdysozoa</taxon>
        <taxon>Arthropoda</taxon>
        <taxon>Hexapoda</taxon>
        <taxon>Insecta</taxon>
        <taxon>Pterygota</taxon>
        <taxon>Neoptera</taxon>
        <taxon>Endopterygota</taxon>
        <taxon>Hymenoptera</taxon>
        <taxon>Apocrita</taxon>
        <taxon>Aculeata</taxon>
        <taxon>Formicoidea</taxon>
        <taxon>Formicidae</taxon>
        <taxon>Myrmicinae</taxon>
        <taxon>Temnothorax</taxon>
    </lineage>
</organism>
<dbReference type="PROSITE" id="PS51257">
    <property type="entry name" value="PROKAR_LIPOPROTEIN"/>
    <property type="match status" value="1"/>
</dbReference>
<reference evidence="5" key="1">
    <citation type="submission" date="2025-08" db="UniProtKB">
        <authorList>
            <consortium name="RefSeq"/>
        </authorList>
    </citation>
    <scope>IDENTIFICATION</scope>
    <source>
        <tissue evidence="5">Whole body</tissue>
    </source>
</reference>
<feature type="coiled-coil region" evidence="1">
    <location>
        <begin position="98"/>
        <end position="167"/>
    </location>
</feature>
<evidence type="ECO:0000256" key="2">
    <source>
        <dbReference type="SAM" id="MobiDB-lite"/>
    </source>
</evidence>